<feature type="region of interest" description="Disordered" evidence="1">
    <location>
        <begin position="1"/>
        <end position="27"/>
    </location>
</feature>
<accession>A0A6G3TGS4</accession>
<proteinExistence type="predicted"/>
<dbReference type="RefSeq" id="WP_164276446.1">
    <property type="nucleotide sequence ID" value="NZ_JAAGMQ010000607.1"/>
</dbReference>
<comment type="caution">
    <text evidence="2">The sequence shown here is derived from an EMBL/GenBank/DDBJ whole genome shotgun (WGS) entry which is preliminary data.</text>
</comment>
<name>A0A6G3TGS4_9ACTN</name>
<organism evidence="2 3">
    <name type="scientific">Streptomyces rubrogriseus</name>
    <dbReference type="NCBI Taxonomy" id="194673"/>
    <lineage>
        <taxon>Bacteria</taxon>
        <taxon>Bacillati</taxon>
        <taxon>Actinomycetota</taxon>
        <taxon>Actinomycetes</taxon>
        <taxon>Kitasatosporales</taxon>
        <taxon>Streptomycetaceae</taxon>
        <taxon>Streptomyces</taxon>
        <taxon>Streptomyces violaceoruber group</taxon>
    </lineage>
</organism>
<dbReference type="Proteomes" id="UP000475666">
    <property type="component" value="Unassembled WGS sequence"/>
</dbReference>
<gene>
    <name evidence="2" type="ORF">G3I66_20405</name>
</gene>
<dbReference type="EMBL" id="JAAGMQ010000607">
    <property type="protein sequence ID" value="NEC35508.1"/>
    <property type="molecule type" value="Genomic_DNA"/>
</dbReference>
<reference evidence="2 3" key="1">
    <citation type="submission" date="2020-01" db="EMBL/GenBank/DDBJ databases">
        <title>Insect and environment-associated Actinomycetes.</title>
        <authorList>
            <person name="Currrie C."/>
            <person name="Chevrette M."/>
            <person name="Carlson C."/>
            <person name="Stubbendieck R."/>
            <person name="Wendt-Pienkowski E."/>
        </authorList>
    </citation>
    <scope>NUCLEOTIDE SEQUENCE [LARGE SCALE GENOMIC DNA]</scope>
    <source>
        <strain evidence="2 3">SID7739</strain>
    </source>
</reference>
<protein>
    <submittedName>
        <fullName evidence="2">Uncharacterized protein</fullName>
    </submittedName>
</protein>
<dbReference type="AlphaFoldDB" id="A0A6G3TGS4"/>
<evidence type="ECO:0000256" key="1">
    <source>
        <dbReference type="SAM" id="MobiDB-lite"/>
    </source>
</evidence>
<evidence type="ECO:0000313" key="3">
    <source>
        <dbReference type="Proteomes" id="UP000475666"/>
    </source>
</evidence>
<sequence length="328" mass="36883">MPSRKNVVRGTTKSVVSKTTESRPVEEFSREAAWQHLHTPPEHDPSEWEGELARVTSEFSVADRDLTSIAAKYDLVVQRARYRDPGMDETSVLAALLVIRTLRDKLEADERKLISTARTLKITWSRIGNALELKSRQAAERRFLQLRDDLEDVAGDVLTQAERVEVARARRDRRTEYTWATSHATPIISLALRLHAVSGLQQRADNSPAARAAYQRAANGAVFEGRPAPPPPRMPWPARLHEAVQTYRTHQQADREYRMRAAIPGPQEDTRPPAGLLAPVAFDRLVHDMFGLIGHALDINLHDHTDIVEDVQILYKKAGPASPRALET</sequence>
<evidence type="ECO:0000313" key="2">
    <source>
        <dbReference type="EMBL" id="NEC35508.1"/>
    </source>
</evidence>